<reference evidence="1" key="2">
    <citation type="submission" date="2023-05" db="EMBL/GenBank/DDBJ databases">
        <authorList>
            <person name="Fouks B."/>
        </authorList>
    </citation>
    <scope>NUCLEOTIDE SEQUENCE</scope>
    <source>
        <strain evidence="1">Stay&amp;Tobe</strain>
        <tissue evidence="1">Testes</tissue>
    </source>
</reference>
<protein>
    <submittedName>
        <fullName evidence="1">Uncharacterized protein</fullName>
    </submittedName>
</protein>
<evidence type="ECO:0000313" key="2">
    <source>
        <dbReference type="Proteomes" id="UP001233999"/>
    </source>
</evidence>
<keyword evidence="2" id="KW-1185">Reference proteome</keyword>
<accession>A0AAD8E9L0</accession>
<evidence type="ECO:0000313" key="1">
    <source>
        <dbReference type="EMBL" id="KAJ9581936.1"/>
    </source>
</evidence>
<feature type="non-terminal residue" evidence="1">
    <location>
        <position position="76"/>
    </location>
</feature>
<reference evidence="1" key="1">
    <citation type="journal article" date="2023" name="IScience">
        <title>Live-bearing cockroach genome reveals convergent evolutionary mechanisms linked to viviparity in insects and beyond.</title>
        <authorList>
            <person name="Fouks B."/>
            <person name="Harrison M.C."/>
            <person name="Mikhailova A.A."/>
            <person name="Marchal E."/>
            <person name="English S."/>
            <person name="Carruthers M."/>
            <person name="Jennings E.C."/>
            <person name="Chiamaka E.L."/>
            <person name="Frigard R.A."/>
            <person name="Pippel M."/>
            <person name="Attardo G.M."/>
            <person name="Benoit J.B."/>
            <person name="Bornberg-Bauer E."/>
            <person name="Tobe S.S."/>
        </authorList>
    </citation>
    <scope>NUCLEOTIDE SEQUENCE</scope>
    <source>
        <strain evidence="1">Stay&amp;Tobe</strain>
    </source>
</reference>
<feature type="non-terminal residue" evidence="1">
    <location>
        <position position="1"/>
    </location>
</feature>
<organism evidence="1 2">
    <name type="scientific">Diploptera punctata</name>
    <name type="common">Pacific beetle cockroach</name>
    <dbReference type="NCBI Taxonomy" id="6984"/>
    <lineage>
        <taxon>Eukaryota</taxon>
        <taxon>Metazoa</taxon>
        <taxon>Ecdysozoa</taxon>
        <taxon>Arthropoda</taxon>
        <taxon>Hexapoda</taxon>
        <taxon>Insecta</taxon>
        <taxon>Pterygota</taxon>
        <taxon>Neoptera</taxon>
        <taxon>Polyneoptera</taxon>
        <taxon>Dictyoptera</taxon>
        <taxon>Blattodea</taxon>
        <taxon>Blaberoidea</taxon>
        <taxon>Blaberidae</taxon>
        <taxon>Diplopterinae</taxon>
        <taxon>Diploptera</taxon>
    </lineage>
</organism>
<comment type="caution">
    <text evidence="1">The sequence shown here is derived from an EMBL/GenBank/DDBJ whole genome shotgun (WGS) entry which is preliminary data.</text>
</comment>
<dbReference type="Proteomes" id="UP001233999">
    <property type="component" value="Unassembled WGS sequence"/>
</dbReference>
<gene>
    <name evidence="1" type="ORF">L9F63_003724</name>
</gene>
<dbReference type="AlphaFoldDB" id="A0AAD8E9L0"/>
<proteinExistence type="predicted"/>
<name>A0AAD8E9L0_DIPPU</name>
<dbReference type="EMBL" id="JASPKZ010007834">
    <property type="protein sequence ID" value="KAJ9581936.1"/>
    <property type="molecule type" value="Genomic_DNA"/>
</dbReference>
<sequence>SLEDTCPIIEYYLKDPPVDNILLFRYVDALSHSGHFHFGTLTVRHRSISYHKRCHLLTSFKKSLIQCLYKQVKIGA</sequence>